<keyword evidence="3" id="KW-1185">Reference proteome</keyword>
<dbReference type="EMBL" id="SAIY01000009">
    <property type="protein sequence ID" value="NGM15396.1"/>
    <property type="molecule type" value="Genomic_DNA"/>
</dbReference>
<evidence type="ECO:0000313" key="3">
    <source>
        <dbReference type="Proteomes" id="UP000478148"/>
    </source>
</evidence>
<organism evidence="2 3">
    <name type="scientific">Verrucosispora sioxanthis</name>
    <dbReference type="NCBI Taxonomy" id="2499994"/>
    <lineage>
        <taxon>Bacteria</taxon>
        <taxon>Bacillati</taxon>
        <taxon>Actinomycetota</taxon>
        <taxon>Actinomycetes</taxon>
        <taxon>Micromonosporales</taxon>
        <taxon>Micromonosporaceae</taxon>
        <taxon>Micromonospora</taxon>
    </lineage>
</organism>
<evidence type="ECO:0000313" key="2">
    <source>
        <dbReference type="EMBL" id="NGM15396.1"/>
    </source>
</evidence>
<dbReference type="AlphaFoldDB" id="A0A6M1LAV4"/>
<sequence>MAAAVPLGQRCPGDIGAEHQPPPPRGRASAVGRAEVPPLAPTRPDGTYVGRSWDDEPDGWPGRHEIPDRRPAAFERCATVRPVGATRSRTERPD</sequence>
<proteinExistence type="predicted"/>
<name>A0A6M1LAV4_9ACTN</name>
<reference evidence="2 3" key="1">
    <citation type="submission" date="2020-02" db="EMBL/GenBank/DDBJ databases">
        <title>Draft Genome Sequence of Verrucosispora sp. Strain CWR15, Isolated from Gulf of Mexico Sponge.</title>
        <authorList>
            <person name="Kennedy S.J."/>
            <person name="Cella E."/>
            <person name="Azarian T."/>
            <person name="Baker B.J."/>
            <person name="Shaw L.N."/>
        </authorList>
    </citation>
    <scope>NUCLEOTIDE SEQUENCE [LARGE SCALE GENOMIC DNA]</scope>
    <source>
        <strain evidence="2 3">CWR15</strain>
    </source>
</reference>
<comment type="caution">
    <text evidence="2">The sequence shown here is derived from an EMBL/GenBank/DDBJ whole genome shotgun (WGS) entry which is preliminary data.</text>
</comment>
<feature type="region of interest" description="Disordered" evidence="1">
    <location>
        <begin position="1"/>
        <end position="69"/>
    </location>
</feature>
<dbReference type="Proteomes" id="UP000478148">
    <property type="component" value="Unassembled WGS sequence"/>
</dbReference>
<gene>
    <name evidence="2" type="ORF">ENC19_23540</name>
</gene>
<evidence type="ECO:0000256" key="1">
    <source>
        <dbReference type="SAM" id="MobiDB-lite"/>
    </source>
</evidence>
<protein>
    <submittedName>
        <fullName evidence="2">Uncharacterized protein</fullName>
    </submittedName>
</protein>
<dbReference type="RefSeq" id="WP_164449255.1">
    <property type="nucleotide sequence ID" value="NZ_SAIY01000009.1"/>
</dbReference>
<accession>A0A6M1LAV4</accession>